<dbReference type="KEGG" id="ceu:A7L45_12225"/>
<dbReference type="Pfam" id="PF00939">
    <property type="entry name" value="Na_sulph_symp"/>
    <property type="match status" value="1"/>
</dbReference>
<feature type="transmembrane region" description="Helical" evidence="6">
    <location>
        <begin position="396"/>
        <end position="418"/>
    </location>
</feature>
<feature type="transmembrane region" description="Helical" evidence="6">
    <location>
        <begin position="329"/>
        <end position="351"/>
    </location>
</feature>
<comment type="similarity">
    <text evidence="2">Belongs to the SLC13A/DASS transporter (TC 2.A.47) family. DIT1 subfamily.</text>
</comment>
<keyword evidence="3 6" id="KW-0812">Transmembrane</keyword>
<gene>
    <name evidence="7" type="ORF">A7L45_12225</name>
</gene>
<dbReference type="GO" id="GO:0022857">
    <property type="term" value="F:transmembrane transporter activity"/>
    <property type="evidence" value="ECO:0007669"/>
    <property type="project" value="InterPro"/>
</dbReference>
<evidence type="ECO:0000256" key="3">
    <source>
        <dbReference type="ARBA" id="ARBA00022692"/>
    </source>
</evidence>
<feature type="transmembrane region" description="Helical" evidence="6">
    <location>
        <begin position="220"/>
        <end position="243"/>
    </location>
</feature>
<accession>A0A1J0GHB2</accession>
<dbReference type="NCBIfam" id="TIGR00785">
    <property type="entry name" value="dass"/>
    <property type="match status" value="1"/>
</dbReference>
<dbReference type="Proteomes" id="UP000182569">
    <property type="component" value="Chromosome"/>
</dbReference>
<dbReference type="PIRSF" id="PIRSF002457">
    <property type="entry name" value="DASS"/>
    <property type="match status" value="1"/>
</dbReference>
<feature type="transmembrane region" description="Helical" evidence="6">
    <location>
        <begin position="14"/>
        <end position="34"/>
    </location>
</feature>
<dbReference type="OrthoDB" id="37272at2"/>
<comment type="subcellular location">
    <subcellularLocation>
        <location evidence="1">Membrane</location>
        <topology evidence="1">Multi-pass membrane protein</topology>
    </subcellularLocation>
</comment>
<feature type="transmembrane region" description="Helical" evidence="6">
    <location>
        <begin position="178"/>
        <end position="200"/>
    </location>
</feature>
<evidence type="ECO:0000256" key="2">
    <source>
        <dbReference type="ARBA" id="ARBA00007349"/>
    </source>
</evidence>
<name>A0A1J0GHB2_9CLOT</name>
<feature type="transmembrane region" description="Helical" evidence="6">
    <location>
        <begin position="300"/>
        <end position="317"/>
    </location>
</feature>
<evidence type="ECO:0000313" key="8">
    <source>
        <dbReference type="Proteomes" id="UP000182569"/>
    </source>
</evidence>
<organism evidence="7 8">
    <name type="scientific">Clostridium estertheticum subsp. estertheticum</name>
    <dbReference type="NCBI Taxonomy" id="1552"/>
    <lineage>
        <taxon>Bacteria</taxon>
        <taxon>Bacillati</taxon>
        <taxon>Bacillota</taxon>
        <taxon>Clostridia</taxon>
        <taxon>Eubacteriales</taxon>
        <taxon>Clostridiaceae</taxon>
        <taxon>Clostridium</taxon>
    </lineage>
</organism>
<dbReference type="PANTHER" id="PTHR42826">
    <property type="entry name" value="DICARBOXYLATE TRANSPORTER 2.1, CHLOROPLASTIC"/>
    <property type="match status" value="1"/>
</dbReference>
<keyword evidence="8" id="KW-1185">Reference proteome</keyword>
<sequence length="476" mass="51729">MTKSSSNSLYSEKYIKFLIAIIVGIIIWFIPAPIGVKPQAWHMLAIFVATIVGCILKPFPIGALSIIGLTVSILTGTVTTKIAIEGFGNSSIWLIVMAFFISRGFIKTGLGTRVAYLFVKSFGKKTLGLCYSIIFCDLVIAPATPSNTARAGGIIYPIIKSLSEAFGSKPEDGTERKIGSFLIFCEFHGDIITSAMFMTAMAANPLAQSLAATFGVQITWLGWFIAAVVPGVISLILIPLIIYKLYAPEIKSTPNAPKFAKDALKEMGPLKRSEKFMALIFVIVLLLWVTGTITNIDATLTAFIGLSLLLTTEVLTWDDVKSEKGAWDTLMWFSVLVMMATQLNKLGLIPWLSNAIGQNVKGFSWPIILIVLLLAYFYSHYIFASSTAHVSAMYSAFLGVAIAGGVPPMLAAISLGVFGNLFASTTHYSSGPAPILFGSGYVSQNKWWSLNFILGIVYFIIWIGGGLVWWKIIGLY</sequence>
<keyword evidence="4 6" id="KW-1133">Transmembrane helix</keyword>
<reference evidence="8" key="1">
    <citation type="journal article" date="2016" name="Front. Microbiol.">
        <title>Complete Genome Sequence of Clostridium estertheticum DSM 8809, a Microbe Identified in Spoiled Vacuum Packed Beef.</title>
        <authorList>
            <person name="Yu Z."/>
            <person name="Gunn L."/>
            <person name="Brennan E."/>
            <person name="Reid R."/>
            <person name="Wall P.G."/>
            <person name="Gaora O.P."/>
            <person name="Hurley D."/>
            <person name="Bolton D."/>
            <person name="Fanning S."/>
        </authorList>
    </citation>
    <scope>NUCLEOTIDE SEQUENCE [LARGE SCALE GENOMIC DNA]</scope>
    <source>
        <strain evidence="8">DSM 8809</strain>
    </source>
</reference>
<feature type="transmembrane region" description="Helical" evidence="6">
    <location>
        <begin position="363"/>
        <end position="384"/>
    </location>
</feature>
<evidence type="ECO:0000256" key="1">
    <source>
        <dbReference type="ARBA" id="ARBA00004141"/>
    </source>
</evidence>
<feature type="transmembrane region" description="Helical" evidence="6">
    <location>
        <begin position="447"/>
        <end position="470"/>
    </location>
</feature>
<keyword evidence="5 6" id="KW-0472">Membrane</keyword>
<dbReference type="STRING" id="1552.A7L45_12225"/>
<feature type="transmembrane region" description="Helical" evidence="6">
    <location>
        <begin position="90"/>
        <end position="106"/>
    </location>
</feature>
<evidence type="ECO:0000256" key="6">
    <source>
        <dbReference type="SAM" id="Phobius"/>
    </source>
</evidence>
<feature type="transmembrane region" description="Helical" evidence="6">
    <location>
        <begin position="276"/>
        <end position="294"/>
    </location>
</feature>
<feature type="transmembrane region" description="Helical" evidence="6">
    <location>
        <begin position="40"/>
        <end position="56"/>
    </location>
</feature>
<dbReference type="EMBL" id="CP015756">
    <property type="protein sequence ID" value="APC40788.1"/>
    <property type="molecule type" value="Genomic_DNA"/>
</dbReference>
<dbReference type="RefSeq" id="WP_071613078.1">
    <property type="nucleotide sequence ID" value="NZ_CP015756.1"/>
</dbReference>
<proteinExistence type="inferred from homology"/>
<protein>
    <submittedName>
        <fullName evidence="7">Anion permease</fullName>
    </submittedName>
</protein>
<dbReference type="InterPro" id="IPR001898">
    <property type="entry name" value="SLC13A/DASS"/>
</dbReference>
<evidence type="ECO:0000256" key="5">
    <source>
        <dbReference type="ARBA" id="ARBA00023136"/>
    </source>
</evidence>
<dbReference type="AlphaFoldDB" id="A0A1J0GHB2"/>
<evidence type="ECO:0000256" key="4">
    <source>
        <dbReference type="ARBA" id="ARBA00022989"/>
    </source>
</evidence>
<evidence type="ECO:0000313" key="7">
    <source>
        <dbReference type="EMBL" id="APC40788.1"/>
    </source>
</evidence>
<feature type="transmembrane region" description="Helical" evidence="6">
    <location>
        <begin position="63"/>
        <end position="84"/>
    </location>
</feature>
<dbReference type="InterPro" id="IPR030676">
    <property type="entry name" value="CitT-rel"/>
</dbReference>
<dbReference type="GO" id="GO:0016020">
    <property type="term" value="C:membrane"/>
    <property type="evidence" value="ECO:0007669"/>
    <property type="project" value="UniProtKB-SubCell"/>
</dbReference>